<dbReference type="SUPFAM" id="SSF53182">
    <property type="entry name" value="Pyrrolidone carboxyl peptidase (pyroglutamate aminopeptidase)"/>
    <property type="match status" value="1"/>
</dbReference>
<dbReference type="KEGG" id="ngv:CDO52_16725"/>
<keyword evidence="2" id="KW-0732">Signal</keyword>
<gene>
    <name evidence="3" type="ORF">CDO52_16725</name>
</gene>
<reference evidence="3 4" key="1">
    <citation type="submission" date="2017-08" db="EMBL/GenBank/DDBJ databases">
        <title>The complete genome sequence of Nocardiopsis gilva YIM 90087.</title>
        <authorList>
            <person name="Yin M."/>
            <person name="Tang S."/>
        </authorList>
    </citation>
    <scope>NUCLEOTIDE SEQUENCE [LARGE SCALE GENOMIC DNA]</scope>
    <source>
        <strain evidence="3 4">YIM 90087</strain>
    </source>
</reference>
<dbReference type="InterPro" id="IPR036440">
    <property type="entry name" value="Peptidase_C15-like_sf"/>
</dbReference>
<dbReference type="Proteomes" id="UP000215005">
    <property type="component" value="Chromosome"/>
</dbReference>
<evidence type="ECO:0000313" key="3">
    <source>
        <dbReference type="EMBL" id="ASU84218.1"/>
    </source>
</evidence>
<evidence type="ECO:0000313" key="4">
    <source>
        <dbReference type="Proteomes" id="UP000215005"/>
    </source>
</evidence>
<evidence type="ECO:0000256" key="1">
    <source>
        <dbReference type="SAM" id="MobiDB-lite"/>
    </source>
</evidence>
<protein>
    <submittedName>
        <fullName evidence="3">Pyroglutamyl peptidase</fullName>
    </submittedName>
</protein>
<name>A0A223S7X2_9ACTN</name>
<dbReference type="EMBL" id="CP022753">
    <property type="protein sequence ID" value="ASU84218.1"/>
    <property type="molecule type" value="Genomic_DNA"/>
</dbReference>
<dbReference type="OrthoDB" id="4555199at2"/>
<proteinExistence type="predicted"/>
<dbReference type="Gene3D" id="3.40.630.20">
    <property type="entry name" value="Peptidase C15, pyroglutamyl peptidase I-like"/>
    <property type="match status" value="1"/>
</dbReference>
<evidence type="ECO:0000256" key="2">
    <source>
        <dbReference type="SAM" id="SignalP"/>
    </source>
</evidence>
<dbReference type="AlphaFoldDB" id="A0A223S7X2"/>
<feature type="signal peptide" evidence="2">
    <location>
        <begin position="1"/>
        <end position="29"/>
    </location>
</feature>
<dbReference type="RefSeq" id="WP_017617860.1">
    <property type="nucleotide sequence ID" value="NZ_ANBG01000115.1"/>
</dbReference>
<sequence length="428" mass="46202">MGLLRIVTRVSTSALITLPVLAVALPAHAAAEVPVSACQGDGEVTVEESRLSDRVPREILRRSGFDAAAADFADALCGTRNLRAAEAVVRHHGSHLWRAAVRRVQEEGRATGHLSAGDDRPLYWARLGMTAALRVWEPSFELGDDERAELIASLERWSRGHNQMRFPADSDVTRVVVTGFDPFRLDNDIRQANPSGAAALALDGTTIETDEGTVVIETAMFPVRWRDFTGGIVEHALLPHYTGQRPADAVITVSQGREGRFDLEAYNGAWRGGGTDNLMVGVSGQIPIPEGVPTVEPQSQWSSSTLDRQAIVDATTGPFPVIDNTQVTEIPAGETEPVVRPDGPTPGSRAVEGGGGDYLSNEIAYRNTLLRDATGRDIPAGHVHTPILHFGADNDGDVTDNVFERNRAEIVDQVRRIVAEAVSPVRSR</sequence>
<organism evidence="3 4">
    <name type="scientific">Nocardiopsis gilva YIM 90087</name>
    <dbReference type="NCBI Taxonomy" id="1235441"/>
    <lineage>
        <taxon>Bacteria</taxon>
        <taxon>Bacillati</taxon>
        <taxon>Actinomycetota</taxon>
        <taxon>Actinomycetes</taxon>
        <taxon>Streptosporangiales</taxon>
        <taxon>Nocardiopsidaceae</taxon>
        <taxon>Nocardiopsis</taxon>
    </lineage>
</organism>
<feature type="region of interest" description="Disordered" evidence="1">
    <location>
        <begin position="335"/>
        <end position="355"/>
    </location>
</feature>
<accession>A0A223S7X2</accession>
<feature type="chain" id="PRO_5011252900" evidence="2">
    <location>
        <begin position="30"/>
        <end position="428"/>
    </location>
</feature>
<keyword evidence="4" id="KW-1185">Reference proteome</keyword>